<sequence>MRKSTMRGLTIQSLGKIKTRWVTEALSEILSTFILALFVYASGAQFLLSEGWASSATGKACAAAVGLTIAVYAGMGAAGGSANPNVSIMFCLLGKFKWRKLPVYIIAEFIGAFLAALVTFYAYGDLINKFDGGVHTISGQYATAPLFTSFPHASISHTTGFFDVVIGTALLTGSIAAITDPNNAGVNKNMIPLIFAPMLFGILMTFGLQTGAAINTALDLSGRVFVAVFYGPQVFTANDNWAWIPPLGGFGGSLVGTFLYQLMVGNHLESPKYETQDQELNVKDDGKTVDLRAYKTANNSSMSSHDFISTLDGNQY</sequence>
<evidence type="ECO:0000256" key="7">
    <source>
        <dbReference type="RuleBase" id="RU000477"/>
    </source>
</evidence>
<organism evidence="9 10">
    <name type="scientific">Dreissena polymorpha</name>
    <name type="common">Zebra mussel</name>
    <name type="synonym">Mytilus polymorpha</name>
    <dbReference type="NCBI Taxonomy" id="45954"/>
    <lineage>
        <taxon>Eukaryota</taxon>
        <taxon>Metazoa</taxon>
        <taxon>Spiralia</taxon>
        <taxon>Lophotrochozoa</taxon>
        <taxon>Mollusca</taxon>
        <taxon>Bivalvia</taxon>
        <taxon>Autobranchia</taxon>
        <taxon>Heteroconchia</taxon>
        <taxon>Euheterodonta</taxon>
        <taxon>Imparidentia</taxon>
        <taxon>Neoheterodontei</taxon>
        <taxon>Myida</taxon>
        <taxon>Dreissenoidea</taxon>
        <taxon>Dreissenidae</taxon>
        <taxon>Dreissena</taxon>
    </lineage>
</organism>
<dbReference type="GO" id="GO:0016323">
    <property type="term" value="C:basolateral plasma membrane"/>
    <property type="evidence" value="ECO:0007669"/>
    <property type="project" value="TreeGrafter"/>
</dbReference>
<comment type="similarity">
    <text evidence="2 7">Belongs to the MIP/aquaporin (TC 1.A.8) family.</text>
</comment>
<evidence type="ECO:0008006" key="11">
    <source>
        <dbReference type="Google" id="ProtNLM"/>
    </source>
</evidence>
<name>A0A9D4DNR4_DREPO</name>
<feature type="transmembrane region" description="Helical" evidence="8">
    <location>
        <begin position="191"/>
        <end position="214"/>
    </location>
</feature>
<evidence type="ECO:0000256" key="3">
    <source>
        <dbReference type="ARBA" id="ARBA00022448"/>
    </source>
</evidence>
<dbReference type="Pfam" id="PF00230">
    <property type="entry name" value="MIP"/>
    <property type="match status" value="1"/>
</dbReference>
<feature type="transmembrane region" description="Helical" evidence="8">
    <location>
        <begin position="160"/>
        <end position="179"/>
    </location>
</feature>
<dbReference type="InterPro" id="IPR050363">
    <property type="entry name" value="MIP/Aquaporin"/>
</dbReference>
<accession>A0A9D4DNR4</accession>
<feature type="transmembrane region" description="Helical" evidence="8">
    <location>
        <begin position="241"/>
        <end position="262"/>
    </location>
</feature>
<evidence type="ECO:0000313" key="9">
    <source>
        <dbReference type="EMBL" id="KAH3752646.1"/>
    </source>
</evidence>
<evidence type="ECO:0000256" key="1">
    <source>
        <dbReference type="ARBA" id="ARBA00004141"/>
    </source>
</evidence>
<feature type="transmembrane region" description="Helical" evidence="8">
    <location>
        <begin position="21"/>
        <end position="42"/>
    </location>
</feature>
<keyword evidence="6 8" id="KW-0472">Membrane</keyword>
<proteinExistence type="inferred from homology"/>
<dbReference type="PRINTS" id="PR00783">
    <property type="entry name" value="MINTRINSICP"/>
</dbReference>
<dbReference type="Gene3D" id="1.20.1080.10">
    <property type="entry name" value="Glycerol uptake facilitator protein"/>
    <property type="match status" value="1"/>
</dbReference>
<comment type="caution">
    <text evidence="9">The sequence shown here is derived from an EMBL/GenBank/DDBJ whole genome shotgun (WGS) entry which is preliminary data.</text>
</comment>
<evidence type="ECO:0000313" key="10">
    <source>
        <dbReference type="Proteomes" id="UP000828390"/>
    </source>
</evidence>
<keyword evidence="10" id="KW-1185">Reference proteome</keyword>
<dbReference type="GO" id="GO:0015254">
    <property type="term" value="F:glycerol channel activity"/>
    <property type="evidence" value="ECO:0007669"/>
    <property type="project" value="TreeGrafter"/>
</dbReference>
<dbReference type="InterPro" id="IPR023271">
    <property type="entry name" value="Aquaporin-like"/>
</dbReference>
<dbReference type="Proteomes" id="UP000828390">
    <property type="component" value="Unassembled WGS sequence"/>
</dbReference>
<evidence type="ECO:0000256" key="2">
    <source>
        <dbReference type="ARBA" id="ARBA00006175"/>
    </source>
</evidence>
<protein>
    <recommendedName>
        <fullName evidence="11">Aquaporin</fullName>
    </recommendedName>
</protein>
<dbReference type="GO" id="GO:0015250">
    <property type="term" value="F:water channel activity"/>
    <property type="evidence" value="ECO:0007669"/>
    <property type="project" value="TreeGrafter"/>
</dbReference>
<evidence type="ECO:0000256" key="8">
    <source>
        <dbReference type="SAM" id="Phobius"/>
    </source>
</evidence>
<comment type="subcellular location">
    <subcellularLocation>
        <location evidence="1">Membrane</location>
        <topology evidence="1">Multi-pass membrane protein</topology>
    </subcellularLocation>
</comment>
<dbReference type="EMBL" id="JAIWYP010000010">
    <property type="protein sequence ID" value="KAH3752646.1"/>
    <property type="molecule type" value="Genomic_DNA"/>
</dbReference>
<dbReference type="InterPro" id="IPR000425">
    <property type="entry name" value="MIP"/>
</dbReference>
<feature type="transmembrane region" description="Helical" evidence="8">
    <location>
        <begin position="101"/>
        <end position="123"/>
    </location>
</feature>
<dbReference type="PANTHER" id="PTHR43829:SF9">
    <property type="entry name" value="AQUAPORIN-9"/>
    <property type="match status" value="1"/>
</dbReference>
<reference evidence="9" key="1">
    <citation type="journal article" date="2019" name="bioRxiv">
        <title>The Genome of the Zebra Mussel, Dreissena polymorpha: A Resource for Invasive Species Research.</title>
        <authorList>
            <person name="McCartney M.A."/>
            <person name="Auch B."/>
            <person name="Kono T."/>
            <person name="Mallez S."/>
            <person name="Zhang Y."/>
            <person name="Obille A."/>
            <person name="Becker A."/>
            <person name="Abrahante J.E."/>
            <person name="Garbe J."/>
            <person name="Badalamenti J.P."/>
            <person name="Herman A."/>
            <person name="Mangelson H."/>
            <person name="Liachko I."/>
            <person name="Sullivan S."/>
            <person name="Sone E.D."/>
            <person name="Koren S."/>
            <person name="Silverstein K.A.T."/>
            <person name="Beckman K.B."/>
            <person name="Gohl D.M."/>
        </authorList>
    </citation>
    <scope>NUCLEOTIDE SEQUENCE</scope>
    <source>
        <strain evidence="9">Duluth1</strain>
        <tissue evidence="9">Whole animal</tissue>
    </source>
</reference>
<dbReference type="SUPFAM" id="SSF81338">
    <property type="entry name" value="Aquaporin-like"/>
    <property type="match status" value="1"/>
</dbReference>
<evidence type="ECO:0000256" key="6">
    <source>
        <dbReference type="ARBA" id="ARBA00023136"/>
    </source>
</evidence>
<reference evidence="9" key="2">
    <citation type="submission" date="2020-11" db="EMBL/GenBank/DDBJ databases">
        <authorList>
            <person name="McCartney M.A."/>
            <person name="Auch B."/>
            <person name="Kono T."/>
            <person name="Mallez S."/>
            <person name="Becker A."/>
            <person name="Gohl D.M."/>
            <person name="Silverstein K.A.T."/>
            <person name="Koren S."/>
            <person name="Bechman K.B."/>
            <person name="Herman A."/>
            <person name="Abrahante J.E."/>
            <person name="Garbe J."/>
        </authorList>
    </citation>
    <scope>NUCLEOTIDE SEQUENCE</scope>
    <source>
        <strain evidence="9">Duluth1</strain>
        <tissue evidence="9">Whole animal</tissue>
    </source>
</reference>
<evidence type="ECO:0000256" key="5">
    <source>
        <dbReference type="ARBA" id="ARBA00022989"/>
    </source>
</evidence>
<evidence type="ECO:0000256" key="4">
    <source>
        <dbReference type="ARBA" id="ARBA00022692"/>
    </source>
</evidence>
<keyword evidence="3 7" id="KW-0813">Transport</keyword>
<feature type="transmembrane region" description="Helical" evidence="8">
    <location>
        <begin position="62"/>
        <end position="80"/>
    </location>
</feature>
<keyword evidence="5 8" id="KW-1133">Transmembrane helix</keyword>
<dbReference type="AlphaFoldDB" id="A0A9D4DNR4"/>
<gene>
    <name evidence="9" type="ORF">DPMN_187267</name>
</gene>
<keyword evidence="4 7" id="KW-0812">Transmembrane</keyword>
<dbReference type="OrthoDB" id="3222at2759"/>
<dbReference type="PANTHER" id="PTHR43829">
    <property type="entry name" value="AQUAPORIN OR AQUAGLYCEROPORIN RELATED"/>
    <property type="match status" value="1"/>
</dbReference>